<dbReference type="Proteomes" id="UP000187406">
    <property type="component" value="Unassembled WGS sequence"/>
</dbReference>
<keyword evidence="8 9" id="KW-0472">Membrane</keyword>
<dbReference type="PANTHER" id="PTHR10791:SF22">
    <property type="entry name" value="BIDIRECTIONAL SUGAR TRANSPORTER SWEET11"/>
    <property type="match status" value="1"/>
</dbReference>
<keyword evidence="11" id="KW-1185">Reference proteome</keyword>
<proteinExistence type="inferred from homology"/>
<evidence type="ECO:0000313" key="11">
    <source>
        <dbReference type="Proteomes" id="UP000187406"/>
    </source>
</evidence>
<evidence type="ECO:0000313" key="10">
    <source>
        <dbReference type="EMBL" id="GAV74710.1"/>
    </source>
</evidence>
<name>A0A1Q3C3A8_CEPFO</name>
<keyword evidence="6" id="KW-0677">Repeat</keyword>
<feature type="non-terminal residue" evidence="10">
    <location>
        <position position="151"/>
    </location>
</feature>
<evidence type="ECO:0000256" key="5">
    <source>
        <dbReference type="ARBA" id="ARBA00022692"/>
    </source>
</evidence>
<dbReference type="GO" id="GO:0051119">
    <property type="term" value="F:sugar transmembrane transporter activity"/>
    <property type="evidence" value="ECO:0007669"/>
    <property type="project" value="InterPro"/>
</dbReference>
<comment type="subcellular location">
    <subcellularLocation>
        <location evidence="1">Endomembrane system</location>
        <topology evidence="1">Multi-pass membrane protein</topology>
    </subcellularLocation>
</comment>
<dbReference type="AlphaFoldDB" id="A0A1Q3C3A8"/>
<sequence length="151" mass="16716">MGMFLNENPWAFTLGLIGNISCLGVFLAPLPTFFKVVKMKSTEGFQSIPCLAALFSSLIWIYASVKPDTLLLITINSFGCVIDTIYIAIYIIYSPKQSRMQTLILVLINFGVFCTALFLSQFFASGSNRVQVLGWFCVVFCVTVFAAPLII</sequence>
<evidence type="ECO:0000256" key="2">
    <source>
        <dbReference type="ARBA" id="ARBA00007809"/>
    </source>
</evidence>
<feature type="transmembrane region" description="Helical" evidence="9">
    <location>
        <begin position="45"/>
        <end position="63"/>
    </location>
</feature>
<dbReference type="GO" id="GO:0012505">
    <property type="term" value="C:endomembrane system"/>
    <property type="evidence" value="ECO:0007669"/>
    <property type="project" value="UniProtKB-SubCell"/>
</dbReference>
<feature type="transmembrane region" description="Helical" evidence="9">
    <location>
        <begin position="130"/>
        <end position="150"/>
    </location>
</feature>
<dbReference type="EMBL" id="BDDD01001262">
    <property type="protein sequence ID" value="GAV74710.1"/>
    <property type="molecule type" value="Genomic_DNA"/>
</dbReference>
<feature type="transmembrane region" description="Helical" evidence="9">
    <location>
        <begin position="69"/>
        <end position="91"/>
    </location>
</feature>
<feature type="transmembrane region" description="Helical" evidence="9">
    <location>
        <begin position="12"/>
        <end position="33"/>
    </location>
</feature>
<dbReference type="InParanoid" id="A0A1Q3C3A8"/>
<feature type="transmembrane region" description="Helical" evidence="9">
    <location>
        <begin position="103"/>
        <end position="124"/>
    </location>
</feature>
<dbReference type="Gene3D" id="1.20.1280.290">
    <property type="match status" value="1"/>
</dbReference>
<evidence type="ECO:0000256" key="3">
    <source>
        <dbReference type="ARBA" id="ARBA00022448"/>
    </source>
</evidence>
<evidence type="ECO:0000256" key="4">
    <source>
        <dbReference type="ARBA" id="ARBA00022597"/>
    </source>
</evidence>
<evidence type="ECO:0000256" key="9">
    <source>
        <dbReference type="SAM" id="Phobius"/>
    </source>
</evidence>
<gene>
    <name evidence="10" type="ORF">CFOL_v3_18190</name>
</gene>
<dbReference type="InterPro" id="IPR004316">
    <property type="entry name" value="SWEET_rpt"/>
</dbReference>
<dbReference type="FunFam" id="1.20.1280.290:FF:000001">
    <property type="entry name" value="Bidirectional sugar transporter SWEET"/>
    <property type="match status" value="1"/>
</dbReference>
<keyword evidence="5 9" id="KW-0812">Transmembrane</keyword>
<evidence type="ECO:0000256" key="8">
    <source>
        <dbReference type="ARBA" id="ARBA00023136"/>
    </source>
</evidence>
<keyword evidence="7 9" id="KW-1133">Transmembrane helix</keyword>
<organism evidence="10 11">
    <name type="scientific">Cephalotus follicularis</name>
    <name type="common">Albany pitcher plant</name>
    <dbReference type="NCBI Taxonomy" id="3775"/>
    <lineage>
        <taxon>Eukaryota</taxon>
        <taxon>Viridiplantae</taxon>
        <taxon>Streptophyta</taxon>
        <taxon>Embryophyta</taxon>
        <taxon>Tracheophyta</taxon>
        <taxon>Spermatophyta</taxon>
        <taxon>Magnoliopsida</taxon>
        <taxon>eudicotyledons</taxon>
        <taxon>Gunneridae</taxon>
        <taxon>Pentapetalae</taxon>
        <taxon>rosids</taxon>
        <taxon>fabids</taxon>
        <taxon>Oxalidales</taxon>
        <taxon>Cephalotaceae</taxon>
        <taxon>Cephalotus</taxon>
    </lineage>
</organism>
<keyword evidence="4" id="KW-0762">Sugar transport</keyword>
<protein>
    <submittedName>
        <fullName evidence="10">MtN3_slv domain-containing protein</fullName>
    </submittedName>
</protein>
<keyword evidence="3" id="KW-0813">Transport</keyword>
<dbReference type="InterPro" id="IPR047664">
    <property type="entry name" value="SWEET"/>
</dbReference>
<accession>A0A1Q3C3A8</accession>
<dbReference type="PANTHER" id="PTHR10791">
    <property type="entry name" value="RAG1-ACTIVATING PROTEIN 1"/>
    <property type="match status" value="1"/>
</dbReference>
<evidence type="ECO:0000256" key="1">
    <source>
        <dbReference type="ARBA" id="ARBA00004127"/>
    </source>
</evidence>
<comment type="caution">
    <text evidence="10">The sequence shown here is derived from an EMBL/GenBank/DDBJ whole genome shotgun (WGS) entry which is preliminary data.</text>
</comment>
<reference evidence="11" key="1">
    <citation type="submission" date="2016-04" db="EMBL/GenBank/DDBJ databases">
        <title>Cephalotus genome sequencing.</title>
        <authorList>
            <person name="Fukushima K."/>
            <person name="Hasebe M."/>
            <person name="Fang X."/>
        </authorList>
    </citation>
    <scope>NUCLEOTIDE SEQUENCE [LARGE SCALE GENOMIC DNA]</scope>
    <source>
        <strain evidence="11">cv. St1</strain>
    </source>
</reference>
<comment type="similarity">
    <text evidence="2">Belongs to the SWEET sugar transporter family.</text>
</comment>
<dbReference type="OrthoDB" id="409725at2759"/>
<dbReference type="GO" id="GO:0016020">
    <property type="term" value="C:membrane"/>
    <property type="evidence" value="ECO:0007669"/>
    <property type="project" value="InterPro"/>
</dbReference>
<evidence type="ECO:0000256" key="6">
    <source>
        <dbReference type="ARBA" id="ARBA00022737"/>
    </source>
</evidence>
<dbReference type="Pfam" id="PF03083">
    <property type="entry name" value="MtN3_slv"/>
    <property type="match status" value="1"/>
</dbReference>
<evidence type="ECO:0000256" key="7">
    <source>
        <dbReference type="ARBA" id="ARBA00022989"/>
    </source>
</evidence>